<dbReference type="Proteomes" id="UP000182409">
    <property type="component" value="Unassembled WGS sequence"/>
</dbReference>
<dbReference type="InterPro" id="IPR029058">
    <property type="entry name" value="AB_hydrolase_fold"/>
</dbReference>
<reference evidence="3 4" key="1">
    <citation type="submission" date="2016-10" db="EMBL/GenBank/DDBJ databases">
        <authorList>
            <person name="de Groot N.N."/>
        </authorList>
    </citation>
    <scope>NUCLEOTIDE SEQUENCE [LARGE SCALE GENOMIC DNA]</scope>
    <source>
        <strain evidence="3 4">AB35.6</strain>
    </source>
</reference>
<gene>
    <name evidence="3" type="ORF">SAMN05443244_0853</name>
</gene>
<evidence type="ECO:0000256" key="1">
    <source>
        <dbReference type="SAM" id="SignalP"/>
    </source>
</evidence>
<dbReference type="GO" id="GO:0016042">
    <property type="term" value="P:lipid catabolic process"/>
    <property type="evidence" value="ECO:0007669"/>
    <property type="project" value="InterPro"/>
</dbReference>
<dbReference type="EMBL" id="FNSD01000001">
    <property type="protein sequence ID" value="SEB50458.1"/>
    <property type="molecule type" value="Genomic_DNA"/>
</dbReference>
<dbReference type="InterPro" id="IPR040664">
    <property type="entry name" value="AFL_C"/>
</dbReference>
<dbReference type="Gene3D" id="3.40.50.1820">
    <property type="entry name" value="alpha/beta hydrolase"/>
    <property type="match status" value="1"/>
</dbReference>
<feature type="domain" description="AFL C-terminal" evidence="2">
    <location>
        <begin position="267"/>
        <end position="359"/>
    </location>
</feature>
<dbReference type="Pfam" id="PF18067">
    <property type="entry name" value="Lipase_C"/>
    <property type="match status" value="1"/>
</dbReference>
<dbReference type="GO" id="GO:0016787">
    <property type="term" value="F:hydrolase activity"/>
    <property type="evidence" value="ECO:0007669"/>
    <property type="project" value="InterPro"/>
</dbReference>
<keyword evidence="1" id="KW-0732">Signal</keyword>
<feature type="signal peptide" evidence="1">
    <location>
        <begin position="1"/>
        <end position="30"/>
    </location>
</feature>
<sequence length="447" mass="47141">MNGSLITRTRALLFAMAAVLACFVSSRAQAGAASVPAEPIVFVHGNGDDAAKWIGITWLFESNGYAADRLFSVRFTNPSARTADTVSEPDRSSTVDAASELSAFVTRVLLKTHAHKVVLIGSSRGGLTIRNYLRNAGGSAVVSAAILCGTPNHGVMVTTTGLDGEFNGGGRFLTALNGGSEVVDGVRMLTLRSDTLDKYAQPDGRASGLAQQTGVTYEGPALKGATNIVVPNADHRELAFSPAAFAEMYRFLNGHPPATLKVTPQAKVTVSGLVTGFGAHAATNIGVADVRLTVYALAPGSANRAGTAYETTTGADGAWGPVTLDSNVEYEFALTSAGRTISYFKAPLLRSTNLLNLRLVPATEDAAKGTSHLTIARPDGYFSKERDPVLMNGKPVPEEPTGLPVRDNFVAHVSGSDGVKVQLRTETIYARPSMDFQRNLSIVDLLW</sequence>
<evidence type="ECO:0000313" key="4">
    <source>
        <dbReference type="Proteomes" id="UP000182409"/>
    </source>
</evidence>
<proteinExistence type="predicted"/>
<evidence type="ECO:0000259" key="2">
    <source>
        <dbReference type="Pfam" id="PF18067"/>
    </source>
</evidence>
<dbReference type="RefSeq" id="WP_074652497.1">
    <property type="nucleotide sequence ID" value="NZ_FNSD01000001.1"/>
</dbReference>
<dbReference type="Pfam" id="PF01674">
    <property type="entry name" value="Lipase_2"/>
    <property type="match status" value="1"/>
</dbReference>
<evidence type="ECO:0000313" key="3">
    <source>
        <dbReference type="EMBL" id="SEB50458.1"/>
    </source>
</evidence>
<dbReference type="InterPro" id="IPR002918">
    <property type="entry name" value="Lipase_EstA/Esterase_EstB"/>
</dbReference>
<dbReference type="SUPFAM" id="SSF53474">
    <property type="entry name" value="alpha/beta-Hydrolases"/>
    <property type="match status" value="1"/>
</dbReference>
<name>A0A1H4JX79_9BACT</name>
<accession>A0A1H4JX79</accession>
<dbReference type="AlphaFoldDB" id="A0A1H4JX79"/>
<organism evidence="3 4">
    <name type="scientific">Terriglobus roseus</name>
    <dbReference type="NCBI Taxonomy" id="392734"/>
    <lineage>
        <taxon>Bacteria</taxon>
        <taxon>Pseudomonadati</taxon>
        <taxon>Acidobacteriota</taxon>
        <taxon>Terriglobia</taxon>
        <taxon>Terriglobales</taxon>
        <taxon>Acidobacteriaceae</taxon>
        <taxon>Terriglobus</taxon>
    </lineage>
</organism>
<feature type="chain" id="PRO_5010172636" evidence="1">
    <location>
        <begin position="31"/>
        <end position="447"/>
    </location>
</feature>
<protein>
    <submittedName>
        <fullName evidence="3">Lipase (Class 2)</fullName>
    </submittedName>
</protein>
<dbReference type="Gene3D" id="2.60.40.2190">
    <property type="match status" value="1"/>
</dbReference>